<organism evidence="7 8">
    <name type="scientific">Naumovozyma dairenensis (strain ATCC 10597 / BCRC 20456 / CBS 421 / NBRC 0211 / NRRL Y-12639)</name>
    <name type="common">Saccharomyces dairenensis</name>
    <dbReference type="NCBI Taxonomy" id="1071378"/>
    <lineage>
        <taxon>Eukaryota</taxon>
        <taxon>Fungi</taxon>
        <taxon>Dikarya</taxon>
        <taxon>Ascomycota</taxon>
        <taxon>Saccharomycotina</taxon>
        <taxon>Saccharomycetes</taxon>
        <taxon>Saccharomycetales</taxon>
        <taxon>Saccharomycetaceae</taxon>
        <taxon>Naumovozyma</taxon>
    </lineage>
</organism>
<dbReference type="Pfam" id="PF05251">
    <property type="entry name" value="Ost5"/>
    <property type="match status" value="1"/>
</dbReference>
<evidence type="ECO:0000256" key="4">
    <source>
        <dbReference type="ARBA" id="ARBA00022989"/>
    </source>
</evidence>
<protein>
    <recommendedName>
        <fullName evidence="6">Dolichyl-diphosphooligosaccharide-protein glycosyltransferase subunit OST5</fullName>
    </recommendedName>
</protein>
<dbReference type="InterPro" id="IPR007915">
    <property type="entry name" value="TMEM258/Ost5"/>
</dbReference>
<dbReference type="KEGG" id="ndi:NDAI_0I03100"/>
<dbReference type="OrthoDB" id="4047914at2759"/>
<reference evidence="7 8" key="1">
    <citation type="journal article" date="2011" name="Proc. Natl. Acad. Sci. U.S.A.">
        <title>Evolutionary erosion of yeast sex chromosomes by mating-type switching accidents.</title>
        <authorList>
            <person name="Gordon J.L."/>
            <person name="Armisen D."/>
            <person name="Proux-Wera E."/>
            <person name="Oheigeartaigh S.S."/>
            <person name="Byrne K.P."/>
            <person name="Wolfe K.H."/>
        </authorList>
    </citation>
    <scope>NUCLEOTIDE SEQUENCE [LARGE SCALE GENOMIC DNA]</scope>
    <source>
        <strain evidence="8">ATCC 10597 / BCRC 20456 / CBS 421 / NBRC 0211 / NRRL Y-12639</strain>
    </source>
</reference>
<comment type="subcellular location">
    <subcellularLocation>
        <location evidence="1 6">Membrane</location>
        <topology evidence="1 6">Multi-pass membrane protein</topology>
    </subcellularLocation>
</comment>
<feature type="transmembrane region" description="Helical" evidence="6">
    <location>
        <begin position="58"/>
        <end position="79"/>
    </location>
</feature>
<evidence type="ECO:0000256" key="6">
    <source>
        <dbReference type="RuleBase" id="RU367008"/>
    </source>
</evidence>
<dbReference type="AlphaFoldDB" id="G0WGG7"/>
<comment type="function">
    <text evidence="6">Subunit of the oligosaccharyl transferase (OST) complex that catalyzes the initial transfer of a defined glycan (Glc(3)Man(9)GlcNAc(2) in eukaryotes) from the lipid carrier dolichol-pyrophosphate to an asparagine residue within an Asn-X-Ser/Thr consensus motif in nascent polypeptide chains, the first step in protein N-glycosylation. N-glycosylation occurs cotranslationally and the complex associates with the Sec61 complex at the channel-forming translocon complex that mediates protein translocation across the endoplasmic reticulum (ER). All subunits are required for a maximal enzyme activity.</text>
</comment>
<evidence type="ECO:0000256" key="3">
    <source>
        <dbReference type="ARBA" id="ARBA00022692"/>
    </source>
</evidence>
<dbReference type="GO" id="GO:0005198">
    <property type="term" value="F:structural molecule activity"/>
    <property type="evidence" value="ECO:0007669"/>
    <property type="project" value="EnsemblFungi"/>
</dbReference>
<dbReference type="GO" id="GO:0006487">
    <property type="term" value="P:protein N-linked glycosylation"/>
    <property type="evidence" value="ECO:0007669"/>
    <property type="project" value="UniProtKB-UniRule"/>
</dbReference>
<dbReference type="RefSeq" id="XP_003672121.1">
    <property type="nucleotide sequence ID" value="XM_003672073.1"/>
</dbReference>
<gene>
    <name evidence="7" type="primary">NDAI0I03100</name>
    <name evidence="7" type="ordered locus">NDAI_0I03100</name>
</gene>
<name>G0WGG7_NAUDC</name>
<evidence type="ECO:0000313" key="8">
    <source>
        <dbReference type="Proteomes" id="UP000000689"/>
    </source>
</evidence>
<keyword evidence="8" id="KW-1185">Reference proteome</keyword>
<dbReference type="GeneID" id="11493968"/>
<dbReference type="HOGENOM" id="CLU_183917_0_0_1"/>
<dbReference type="Proteomes" id="UP000000689">
    <property type="component" value="Chromosome 9"/>
</dbReference>
<dbReference type="STRING" id="1071378.G0WGG7"/>
<keyword evidence="3 6" id="KW-0812">Transmembrane</keyword>
<dbReference type="OMA" id="CATINIM"/>
<evidence type="ECO:0000256" key="1">
    <source>
        <dbReference type="ARBA" id="ARBA00004141"/>
    </source>
</evidence>
<proteinExistence type="inferred from homology"/>
<dbReference type="GO" id="GO:0008250">
    <property type="term" value="C:oligosaccharyltransferase complex"/>
    <property type="evidence" value="ECO:0007669"/>
    <property type="project" value="UniProtKB-UniRule"/>
</dbReference>
<dbReference type="EMBL" id="HE580275">
    <property type="protein sequence ID" value="CCD26878.1"/>
    <property type="molecule type" value="Genomic_DNA"/>
</dbReference>
<comment type="similarity">
    <text evidence="2 6">Belongs to the OST5 family.</text>
</comment>
<feature type="transmembrane region" description="Helical" evidence="6">
    <location>
        <begin position="28"/>
        <end position="46"/>
    </location>
</feature>
<keyword evidence="5 6" id="KW-0472">Membrane</keyword>
<evidence type="ECO:0000256" key="2">
    <source>
        <dbReference type="ARBA" id="ARBA00009825"/>
    </source>
</evidence>
<keyword evidence="4 6" id="KW-1133">Transmembrane helix</keyword>
<comment type="subunit">
    <text evidence="6">Component of the oligosaccharyltransferase (OST) complex.</text>
</comment>
<evidence type="ECO:0000313" key="7">
    <source>
        <dbReference type="EMBL" id="CCD26878.1"/>
    </source>
</evidence>
<sequence length="86" mass="9459">MAYEELYREFNDTVPFQPIFQLATQPKFAIIASIISLLLITLSLSVSSSEKHFMTKLIFCATINIMASGFVGIAAVFAANSFGVYV</sequence>
<accession>G0WGG7</accession>
<evidence type="ECO:0000256" key="5">
    <source>
        <dbReference type="ARBA" id="ARBA00023136"/>
    </source>
</evidence>
<dbReference type="eggNOG" id="ENOG502S993">
    <property type="taxonomic scope" value="Eukaryota"/>
</dbReference>